<comment type="caution">
    <text evidence="3">The sequence shown here is derived from an EMBL/GenBank/DDBJ whole genome shotgun (WGS) entry which is preliminary data.</text>
</comment>
<dbReference type="InterPro" id="IPR039249">
    <property type="entry name" value="GPATCH11"/>
</dbReference>
<evidence type="ECO:0000256" key="1">
    <source>
        <dbReference type="SAM" id="MobiDB-lite"/>
    </source>
</evidence>
<evidence type="ECO:0000259" key="2">
    <source>
        <dbReference type="SMART" id="SM01173"/>
    </source>
</evidence>
<dbReference type="Proteomes" id="UP000565441">
    <property type="component" value="Unassembled WGS sequence"/>
</dbReference>
<dbReference type="GO" id="GO:0000776">
    <property type="term" value="C:kinetochore"/>
    <property type="evidence" value="ECO:0007669"/>
    <property type="project" value="TreeGrafter"/>
</dbReference>
<protein>
    <recommendedName>
        <fullName evidence="2">DUF4187 domain-containing protein</fullName>
    </recommendedName>
</protein>
<feature type="compositionally biased region" description="Polar residues" evidence="1">
    <location>
        <begin position="122"/>
        <end position="132"/>
    </location>
</feature>
<feature type="domain" description="DUF4187" evidence="2">
    <location>
        <begin position="295"/>
        <end position="349"/>
    </location>
</feature>
<sequence length="350" mass="39042">MSAGDDDDYLSDKFLLHAASTASAPKTYAQLRREAEKKAKLKNEQNRSKSRRQRELEAREEGLSKSLFERAKEEEDAGISSGNKALSMMMKMGFKPGQALGKVDEPKPVSPAPQVESAQPEADSSSGPSATKSGHVVEPIPLNEWTGKKGIGLGKRARSPTTSAERVAKMAKMAKEAEEISHQDYRNRARREYEEKRAEGRLGPAQRTCVTLDEQAGKPFHVLWLNPNISDSFPAGLLEALTLRGAAGLPHEYHGEPIQVRLRRQMQADALRPVDDSEGTTKDSALVEMFPSEVIEEAIQFLRLQAQDRLYLVLAYLRDNYAYCFWCGMQYDDEQAMENQCPGPDEESHD</sequence>
<evidence type="ECO:0000313" key="4">
    <source>
        <dbReference type="Proteomes" id="UP000565441"/>
    </source>
</evidence>
<dbReference type="Pfam" id="PF13821">
    <property type="entry name" value="DUF4187"/>
    <property type="match status" value="1"/>
</dbReference>
<dbReference type="InterPro" id="IPR025239">
    <property type="entry name" value="DUF4187"/>
</dbReference>
<dbReference type="EMBL" id="JAACJP010000001">
    <property type="protein sequence ID" value="KAF5388203.1"/>
    <property type="molecule type" value="Genomic_DNA"/>
</dbReference>
<dbReference type="SMART" id="SM01173">
    <property type="entry name" value="DUF4187"/>
    <property type="match status" value="1"/>
</dbReference>
<accession>A0A8H5HRM2</accession>
<dbReference type="PANTHER" id="PTHR21032">
    <property type="entry name" value="G PATCH DOMAIN-CONTAINING PROTEIN 11"/>
    <property type="match status" value="1"/>
</dbReference>
<dbReference type="PANTHER" id="PTHR21032:SF0">
    <property type="entry name" value="G PATCH DOMAIN-CONTAINING PROTEIN 11"/>
    <property type="match status" value="1"/>
</dbReference>
<dbReference type="OrthoDB" id="786951at2759"/>
<dbReference type="InterPro" id="IPR000467">
    <property type="entry name" value="G_patch_dom"/>
</dbReference>
<proteinExistence type="predicted"/>
<dbReference type="Pfam" id="PF01585">
    <property type="entry name" value="G-patch"/>
    <property type="match status" value="1"/>
</dbReference>
<reference evidence="3 4" key="1">
    <citation type="journal article" date="2020" name="ISME J.">
        <title>Uncovering the hidden diversity of litter-decomposition mechanisms in mushroom-forming fungi.</title>
        <authorList>
            <person name="Floudas D."/>
            <person name="Bentzer J."/>
            <person name="Ahren D."/>
            <person name="Johansson T."/>
            <person name="Persson P."/>
            <person name="Tunlid A."/>
        </authorList>
    </citation>
    <scope>NUCLEOTIDE SEQUENCE [LARGE SCALE GENOMIC DNA]</scope>
    <source>
        <strain evidence="3 4">CBS 661.87</strain>
    </source>
</reference>
<evidence type="ECO:0000313" key="3">
    <source>
        <dbReference type="EMBL" id="KAF5388203.1"/>
    </source>
</evidence>
<name>A0A8H5HRM2_9AGAR</name>
<gene>
    <name evidence="3" type="ORF">D9615_000228</name>
</gene>
<feature type="region of interest" description="Disordered" evidence="1">
    <location>
        <begin position="97"/>
        <end position="164"/>
    </location>
</feature>
<organism evidence="3 4">
    <name type="scientific">Tricholomella constricta</name>
    <dbReference type="NCBI Taxonomy" id="117010"/>
    <lineage>
        <taxon>Eukaryota</taxon>
        <taxon>Fungi</taxon>
        <taxon>Dikarya</taxon>
        <taxon>Basidiomycota</taxon>
        <taxon>Agaricomycotina</taxon>
        <taxon>Agaricomycetes</taxon>
        <taxon>Agaricomycetidae</taxon>
        <taxon>Agaricales</taxon>
        <taxon>Tricholomatineae</taxon>
        <taxon>Lyophyllaceae</taxon>
        <taxon>Tricholomella</taxon>
    </lineage>
</organism>
<keyword evidence="4" id="KW-1185">Reference proteome</keyword>
<dbReference type="GO" id="GO:0003676">
    <property type="term" value="F:nucleic acid binding"/>
    <property type="evidence" value="ECO:0007669"/>
    <property type="project" value="InterPro"/>
</dbReference>
<dbReference type="AlphaFoldDB" id="A0A8H5HRM2"/>
<feature type="compositionally biased region" description="Basic and acidic residues" evidence="1">
    <location>
        <begin position="31"/>
        <end position="73"/>
    </location>
</feature>
<feature type="region of interest" description="Disordered" evidence="1">
    <location>
        <begin position="21"/>
        <end position="82"/>
    </location>
</feature>